<dbReference type="PROSITE" id="PS50404">
    <property type="entry name" value="GST_NTER"/>
    <property type="match status" value="1"/>
</dbReference>
<reference evidence="3 4" key="1">
    <citation type="submission" date="2016-07" db="EMBL/GenBank/DDBJ databases">
        <title>Pervasive Adenine N6-methylation of Active Genes in Fungi.</title>
        <authorList>
            <consortium name="DOE Joint Genome Institute"/>
            <person name="Mondo S.J."/>
            <person name="Dannebaum R.O."/>
            <person name="Kuo R.C."/>
            <person name="Labutti K."/>
            <person name="Haridas S."/>
            <person name="Kuo A."/>
            <person name="Salamov A."/>
            <person name="Ahrendt S.R."/>
            <person name="Lipzen A."/>
            <person name="Sullivan W."/>
            <person name="Andreopoulos W.B."/>
            <person name="Clum A."/>
            <person name="Lindquist E."/>
            <person name="Daum C."/>
            <person name="Ramamoorthy G.K."/>
            <person name="Gryganskyi A."/>
            <person name="Culley D."/>
            <person name="Magnuson J.K."/>
            <person name="James T.Y."/>
            <person name="O'Malley M.A."/>
            <person name="Stajich J.E."/>
            <person name="Spatafora J.W."/>
            <person name="Visel A."/>
            <person name="Grigoriev I.V."/>
        </authorList>
    </citation>
    <scope>NUCLEOTIDE SEQUENCE [LARGE SCALE GENOMIC DNA]</scope>
    <source>
        <strain evidence="3 4">CBS 931.73</strain>
    </source>
</reference>
<dbReference type="InterPro" id="IPR010987">
    <property type="entry name" value="Glutathione-S-Trfase_C-like"/>
</dbReference>
<accession>A0A1Y1X7R0</accession>
<dbReference type="Pfam" id="PF14497">
    <property type="entry name" value="GST_C_3"/>
    <property type="match status" value="1"/>
</dbReference>
<gene>
    <name evidence="3" type="ORF">K493DRAFT_411977</name>
</gene>
<dbReference type="InterPro" id="IPR040079">
    <property type="entry name" value="Glutathione_S-Trfase"/>
</dbReference>
<dbReference type="PANTHER" id="PTHR11571">
    <property type="entry name" value="GLUTATHIONE S-TRANSFERASE"/>
    <property type="match status" value="1"/>
</dbReference>
<dbReference type="Proteomes" id="UP000193498">
    <property type="component" value="Unassembled WGS sequence"/>
</dbReference>
<dbReference type="InterPro" id="IPR050213">
    <property type="entry name" value="GST_superfamily"/>
</dbReference>
<dbReference type="EMBL" id="MCFE01000704">
    <property type="protein sequence ID" value="ORX81416.1"/>
    <property type="molecule type" value="Genomic_DNA"/>
</dbReference>
<organism evidence="3 4">
    <name type="scientific">Basidiobolus meristosporus CBS 931.73</name>
    <dbReference type="NCBI Taxonomy" id="1314790"/>
    <lineage>
        <taxon>Eukaryota</taxon>
        <taxon>Fungi</taxon>
        <taxon>Fungi incertae sedis</taxon>
        <taxon>Zoopagomycota</taxon>
        <taxon>Entomophthoromycotina</taxon>
        <taxon>Basidiobolomycetes</taxon>
        <taxon>Basidiobolales</taxon>
        <taxon>Basidiobolaceae</taxon>
        <taxon>Basidiobolus</taxon>
    </lineage>
</organism>
<feature type="domain" description="GST N-terminal" evidence="1">
    <location>
        <begin position="7"/>
        <end position="87"/>
    </location>
</feature>
<dbReference type="InterPro" id="IPR004045">
    <property type="entry name" value="Glutathione_S-Trfase_N"/>
</dbReference>
<dbReference type="AlphaFoldDB" id="A0A1Y1X7R0"/>
<sequence length="211" mass="23842">MSTSSTTRYELFYFPSPGRGEVIRFLLQYGKVNWTERHPTNWADEKPTTPFGCLPVLTEFLEDGTEFQLGESHAIERYLARKFGLVGANEREAALIDSYAEGWATLINYLVQIRFAKTEEAKEAATQSYKTTATEIINYHGSQLSKNGNGFYVGDKLSLVDILAYVIIKLVKQHDSDAFDNVSAFDKLQETIENHQVIGSYARERSAVKAH</sequence>
<dbReference type="InParanoid" id="A0A1Y1X7R0"/>
<dbReference type="Gene3D" id="3.40.30.10">
    <property type="entry name" value="Glutaredoxin"/>
    <property type="match status" value="1"/>
</dbReference>
<dbReference type="SUPFAM" id="SSF47616">
    <property type="entry name" value="GST C-terminal domain-like"/>
    <property type="match status" value="1"/>
</dbReference>
<dbReference type="Gene3D" id="1.20.1050.10">
    <property type="match status" value="1"/>
</dbReference>
<dbReference type="SFLD" id="SFLDS00019">
    <property type="entry name" value="Glutathione_Transferase_(cytos"/>
    <property type="match status" value="1"/>
</dbReference>
<dbReference type="PROSITE" id="PS50405">
    <property type="entry name" value="GST_CTER"/>
    <property type="match status" value="1"/>
</dbReference>
<feature type="domain" description="GST C-terminal" evidence="2">
    <location>
        <begin position="89"/>
        <end position="211"/>
    </location>
</feature>
<comment type="caution">
    <text evidence="3">The sequence shown here is derived from an EMBL/GenBank/DDBJ whole genome shotgun (WGS) entry which is preliminary data.</text>
</comment>
<evidence type="ECO:0000259" key="1">
    <source>
        <dbReference type="PROSITE" id="PS50404"/>
    </source>
</evidence>
<name>A0A1Y1X7R0_9FUNG</name>
<dbReference type="PANTHER" id="PTHR11571:SF150">
    <property type="entry name" value="GLUTATHIONE S-TRANSFERASE"/>
    <property type="match status" value="1"/>
</dbReference>
<dbReference type="GO" id="GO:0006749">
    <property type="term" value="P:glutathione metabolic process"/>
    <property type="evidence" value="ECO:0007669"/>
    <property type="project" value="TreeGrafter"/>
</dbReference>
<dbReference type="InterPro" id="IPR004046">
    <property type="entry name" value="GST_C"/>
</dbReference>
<dbReference type="SUPFAM" id="SSF52833">
    <property type="entry name" value="Thioredoxin-like"/>
    <property type="match status" value="1"/>
</dbReference>
<dbReference type="GO" id="GO:0004364">
    <property type="term" value="F:glutathione transferase activity"/>
    <property type="evidence" value="ECO:0007669"/>
    <property type="project" value="TreeGrafter"/>
</dbReference>
<evidence type="ECO:0008006" key="5">
    <source>
        <dbReference type="Google" id="ProtNLM"/>
    </source>
</evidence>
<keyword evidence="4" id="KW-1185">Reference proteome</keyword>
<protein>
    <recommendedName>
        <fullName evidence="5">Glutathione S-transferase</fullName>
    </recommendedName>
</protein>
<dbReference type="InterPro" id="IPR036249">
    <property type="entry name" value="Thioredoxin-like_sf"/>
</dbReference>
<evidence type="ECO:0000313" key="4">
    <source>
        <dbReference type="Proteomes" id="UP000193498"/>
    </source>
</evidence>
<dbReference type="STRING" id="1314790.A0A1Y1X7R0"/>
<evidence type="ECO:0000259" key="2">
    <source>
        <dbReference type="PROSITE" id="PS50405"/>
    </source>
</evidence>
<evidence type="ECO:0000313" key="3">
    <source>
        <dbReference type="EMBL" id="ORX81416.1"/>
    </source>
</evidence>
<dbReference type="OrthoDB" id="414243at2759"/>
<dbReference type="CDD" id="cd03039">
    <property type="entry name" value="GST_N_Sigma_like"/>
    <property type="match status" value="1"/>
</dbReference>
<proteinExistence type="predicted"/>
<dbReference type="InterPro" id="IPR036282">
    <property type="entry name" value="Glutathione-S-Trfase_C_sf"/>
</dbReference>